<feature type="region of interest" description="Disordered" evidence="1">
    <location>
        <begin position="27"/>
        <end position="57"/>
    </location>
</feature>
<dbReference type="Proteomes" id="UP000777440">
    <property type="component" value="Unassembled WGS sequence"/>
</dbReference>
<dbReference type="RefSeq" id="WP_220339809.1">
    <property type="nucleotide sequence ID" value="NZ_JAEUAX010000006.1"/>
</dbReference>
<accession>A0ABS7HZS3</accession>
<evidence type="ECO:0000313" key="3">
    <source>
        <dbReference type="Proteomes" id="UP000777440"/>
    </source>
</evidence>
<proteinExistence type="predicted"/>
<comment type="caution">
    <text evidence="2">The sequence shown here is derived from an EMBL/GenBank/DDBJ whole genome shotgun (WGS) entry which is preliminary data.</text>
</comment>
<organism evidence="2 3">
    <name type="scientific">Microbacterium ureisolvens</name>
    <dbReference type="NCBI Taxonomy" id="2781186"/>
    <lineage>
        <taxon>Bacteria</taxon>
        <taxon>Bacillati</taxon>
        <taxon>Actinomycetota</taxon>
        <taxon>Actinomycetes</taxon>
        <taxon>Micrococcales</taxon>
        <taxon>Microbacteriaceae</taxon>
        <taxon>Microbacterium</taxon>
    </lineage>
</organism>
<dbReference type="EMBL" id="JAEUAX010000006">
    <property type="protein sequence ID" value="MBW9110583.1"/>
    <property type="molecule type" value="Genomic_DNA"/>
</dbReference>
<sequence length="71" mass="8086">MNDTTYLASVLDAHRAEDLRREVELLAQHAERDAESPSTPAAPHRSATASVHHRSWWPHRSARRTTFVATR</sequence>
<keyword evidence="3" id="KW-1185">Reference proteome</keyword>
<protein>
    <submittedName>
        <fullName evidence="2">Uncharacterized protein</fullName>
    </submittedName>
</protein>
<gene>
    <name evidence="2" type="ORF">JNB61_12435</name>
</gene>
<evidence type="ECO:0000313" key="2">
    <source>
        <dbReference type="EMBL" id="MBW9110583.1"/>
    </source>
</evidence>
<reference evidence="2 3" key="1">
    <citation type="journal article" date="2021" name="MBio">
        <title>Poor Competitiveness of Bradyrhizobium in Pigeon Pea Root Colonization in Indian Soils.</title>
        <authorList>
            <person name="Chalasani D."/>
            <person name="Basu A."/>
            <person name="Pullabhotla S.V.S.R.N."/>
            <person name="Jorrin B."/>
            <person name="Neal A.L."/>
            <person name="Poole P.S."/>
            <person name="Podile A.R."/>
            <person name="Tkacz A."/>
        </authorList>
    </citation>
    <scope>NUCLEOTIDE SEQUENCE [LARGE SCALE GENOMIC DNA]</scope>
    <source>
        <strain evidence="2 3">HU12</strain>
    </source>
</reference>
<evidence type="ECO:0000256" key="1">
    <source>
        <dbReference type="SAM" id="MobiDB-lite"/>
    </source>
</evidence>
<name>A0ABS7HZS3_9MICO</name>